<evidence type="ECO:0000313" key="2">
    <source>
        <dbReference type="Proteomes" id="UP001145021"/>
    </source>
</evidence>
<dbReference type="PANTHER" id="PTHR15460:SF3">
    <property type="entry name" value="PEROXISOMAL MEMBRANE PROTEIN 4"/>
    <property type="match status" value="1"/>
</dbReference>
<protein>
    <recommendedName>
        <fullName evidence="3">Peroxisomal membrane protein 4</fullName>
    </recommendedName>
</protein>
<sequence length="198" mass="22345">MDIVNSLILDPRYHDVLSIVKGFRNGVVYGTKIRFPHALVMTLLFRTGSAQDKLKAIFKATKAHARGLALFVTTYKSLMLLQRYLSASGKNTDIHTFIAGFVGGYFVFGEKTSVNQQIVLYLFSRIAMGLVNTAMKAGNFEAPPKSFALFAAVCWGIVMVLFRRDKSVLQDSLKNSMTYLYEDSNHWSSLKTLFWHNK</sequence>
<name>A0A9W7XKY3_9FUNG</name>
<evidence type="ECO:0008006" key="3">
    <source>
        <dbReference type="Google" id="ProtNLM"/>
    </source>
</evidence>
<dbReference type="PANTHER" id="PTHR15460">
    <property type="entry name" value="PEROXISOMAL MEMBRANE PROTEIN 4"/>
    <property type="match status" value="1"/>
</dbReference>
<organism evidence="1 2">
    <name type="scientific">Coemansia asiatica</name>
    <dbReference type="NCBI Taxonomy" id="1052880"/>
    <lineage>
        <taxon>Eukaryota</taxon>
        <taxon>Fungi</taxon>
        <taxon>Fungi incertae sedis</taxon>
        <taxon>Zoopagomycota</taxon>
        <taxon>Kickxellomycotina</taxon>
        <taxon>Kickxellomycetes</taxon>
        <taxon>Kickxellales</taxon>
        <taxon>Kickxellaceae</taxon>
        <taxon>Coemansia</taxon>
    </lineage>
</organism>
<accession>A0A9W7XKY3</accession>
<proteinExistence type="predicted"/>
<gene>
    <name evidence="1" type="ORF">LPJ64_003469</name>
</gene>
<comment type="caution">
    <text evidence="1">The sequence shown here is derived from an EMBL/GenBank/DDBJ whole genome shotgun (WGS) entry which is preliminary data.</text>
</comment>
<dbReference type="EMBL" id="JANBOH010000136">
    <property type="protein sequence ID" value="KAJ1644885.1"/>
    <property type="molecule type" value="Genomic_DNA"/>
</dbReference>
<dbReference type="GO" id="GO:0005778">
    <property type="term" value="C:peroxisomal membrane"/>
    <property type="evidence" value="ECO:0007669"/>
    <property type="project" value="TreeGrafter"/>
</dbReference>
<dbReference type="InterPro" id="IPR019531">
    <property type="entry name" value="Pmp4"/>
</dbReference>
<keyword evidence="2" id="KW-1185">Reference proteome</keyword>
<dbReference type="Pfam" id="PF02466">
    <property type="entry name" value="Tim17"/>
    <property type="match status" value="1"/>
</dbReference>
<evidence type="ECO:0000313" key="1">
    <source>
        <dbReference type="EMBL" id="KAJ1644885.1"/>
    </source>
</evidence>
<dbReference type="PIRSF" id="PIRSF013674">
    <property type="entry name" value="PXMP4"/>
    <property type="match status" value="1"/>
</dbReference>
<reference evidence="1" key="1">
    <citation type="submission" date="2022-07" db="EMBL/GenBank/DDBJ databases">
        <title>Phylogenomic reconstructions and comparative analyses of Kickxellomycotina fungi.</title>
        <authorList>
            <person name="Reynolds N.K."/>
            <person name="Stajich J.E."/>
            <person name="Barry K."/>
            <person name="Grigoriev I.V."/>
            <person name="Crous P."/>
            <person name="Smith M.E."/>
        </authorList>
    </citation>
    <scope>NUCLEOTIDE SEQUENCE</scope>
    <source>
        <strain evidence="1">NBRC 105413</strain>
    </source>
</reference>
<dbReference type="Proteomes" id="UP001145021">
    <property type="component" value="Unassembled WGS sequence"/>
</dbReference>
<dbReference type="AlphaFoldDB" id="A0A9W7XKY3"/>